<evidence type="ECO:0000256" key="2">
    <source>
        <dbReference type="SAM" id="Coils"/>
    </source>
</evidence>
<comment type="similarity">
    <text evidence="1">Belongs to the outer membrane factor (OMF) (TC 1.B.17) family.</text>
</comment>
<name>A0A1S2VCR4_9BACT</name>
<dbReference type="RefSeq" id="WP_071505878.1">
    <property type="nucleotide sequence ID" value="NZ_MORL01000022.1"/>
</dbReference>
<protein>
    <submittedName>
        <fullName evidence="4">Transporter</fullName>
    </submittedName>
</protein>
<proteinExistence type="inferred from homology"/>
<feature type="signal peptide" evidence="3">
    <location>
        <begin position="1"/>
        <end position="20"/>
    </location>
</feature>
<comment type="caution">
    <text evidence="4">The sequence shown here is derived from an EMBL/GenBank/DDBJ whole genome shotgun (WGS) entry which is preliminary data.</text>
</comment>
<dbReference type="SUPFAM" id="SSF56954">
    <property type="entry name" value="Outer membrane efflux proteins (OEP)"/>
    <property type="match status" value="1"/>
</dbReference>
<dbReference type="PANTHER" id="PTHR30203">
    <property type="entry name" value="OUTER MEMBRANE CATION EFFLUX PROTEIN"/>
    <property type="match status" value="1"/>
</dbReference>
<feature type="chain" id="PRO_5010244358" evidence="3">
    <location>
        <begin position="21"/>
        <end position="419"/>
    </location>
</feature>
<sequence>MRKRYLICFSILLSISRLSAQDTLTLTARQVDSLFIQRNLLVLAGRYQIDASQAFIQQERLWDNPSLTSEWSLYNPSRRRVLDVGNGGQKAFSIQQTVVLAGKRSKRIALAMENARMTESEFGELLRALKFELRTQFYTLFFLQNTLAIFYQQQNRLTDIINAFERQYGKNNVSLRELVRLKALRFQLDNDRLELELQLTEAQKNLRNLLQSNAVIKPVVAANLLIAPNSALPALDEATNAAIQNRPDLQSAESLVKQAQINVALQKSLAVPDLRLGATYDQNGSYVANYTAFTVALDLPFLNKNQGNIRAAQAQVNYNMQLQRNRRLQIENEVRAAFQKIQQVETAYKQVDRTYLSQFEELNQGVFRSFEKQNLSLVEFVDLFQSYLDNIRQLNRLRADRINAHEELNYVVGTELVKY</sequence>
<feature type="coiled-coil region" evidence="2">
    <location>
        <begin position="183"/>
        <end position="212"/>
    </location>
</feature>
<dbReference type="InterPro" id="IPR010131">
    <property type="entry name" value="MdtP/NodT-like"/>
</dbReference>
<dbReference type="PANTHER" id="PTHR30203:SF23">
    <property type="entry name" value="OUTER MEMBRANE EFFLUX PROTEIN"/>
    <property type="match status" value="1"/>
</dbReference>
<dbReference type="Proteomes" id="UP000181790">
    <property type="component" value="Unassembled WGS sequence"/>
</dbReference>
<keyword evidence="2" id="KW-0175">Coiled coil</keyword>
<evidence type="ECO:0000256" key="3">
    <source>
        <dbReference type="SAM" id="SignalP"/>
    </source>
</evidence>
<dbReference type="AlphaFoldDB" id="A0A1S2VCR4"/>
<dbReference type="InterPro" id="IPR003423">
    <property type="entry name" value="OMP_efflux"/>
</dbReference>
<dbReference type="Gene3D" id="1.20.1600.10">
    <property type="entry name" value="Outer membrane efflux proteins (OEP)"/>
    <property type="match status" value="1"/>
</dbReference>
<gene>
    <name evidence="4" type="ORF">BLX24_24565</name>
</gene>
<organism evidence="4 5">
    <name type="scientific">Arsenicibacter rosenii</name>
    <dbReference type="NCBI Taxonomy" id="1750698"/>
    <lineage>
        <taxon>Bacteria</taxon>
        <taxon>Pseudomonadati</taxon>
        <taxon>Bacteroidota</taxon>
        <taxon>Cytophagia</taxon>
        <taxon>Cytophagales</taxon>
        <taxon>Spirosomataceae</taxon>
        <taxon>Arsenicibacter</taxon>
    </lineage>
</organism>
<accession>A0A1S2VCR4</accession>
<evidence type="ECO:0000313" key="5">
    <source>
        <dbReference type="Proteomes" id="UP000181790"/>
    </source>
</evidence>
<evidence type="ECO:0000256" key="1">
    <source>
        <dbReference type="ARBA" id="ARBA00007613"/>
    </source>
</evidence>
<dbReference type="GO" id="GO:0015562">
    <property type="term" value="F:efflux transmembrane transporter activity"/>
    <property type="evidence" value="ECO:0007669"/>
    <property type="project" value="InterPro"/>
</dbReference>
<reference evidence="4 5" key="1">
    <citation type="submission" date="2016-10" db="EMBL/GenBank/DDBJ databases">
        <title>Arsenicibacter rosenii gen. nov., sp. nov., an efficient arsenic-methylating bacterium isolated from an arsenic-contaminated paddy soil.</title>
        <authorList>
            <person name="Huang K."/>
        </authorList>
    </citation>
    <scope>NUCLEOTIDE SEQUENCE [LARGE SCALE GENOMIC DNA]</scope>
    <source>
        <strain evidence="4 5">SM-1</strain>
    </source>
</reference>
<dbReference type="EMBL" id="MORL01000022">
    <property type="protein sequence ID" value="OIN56493.1"/>
    <property type="molecule type" value="Genomic_DNA"/>
</dbReference>
<keyword evidence="3" id="KW-0732">Signal</keyword>
<keyword evidence="5" id="KW-1185">Reference proteome</keyword>
<dbReference type="Pfam" id="PF02321">
    <property type="entry name" value="OEP"/>
    <property type="match status" value="1"/>
</dbReference>
<dbReference type="OrthoDB" id="9791261at2"/>
<evidence type="ECO:0000313" key="4">
    <source>
        <dbReference type="EMBL" id="OIN56493.1"/>
    </source>
</evidence>